<evidence type="ECO:0000313" key="3">
    <source>
        <dbReference type="WBParaSite" id="SBAD_0000063401-mRNA-1"/>
    </source>
</evidence>
<keyword evidence="2" id="KW-1185">Reference proteome</keyword>
<dbReference type="WBParaSite" id="SBAD_0000063401-mRNA-1">
    <property type="protein sequence ID" value="SBAD_0000063401-mRNA-1"/>
    <property type="gene ID" value="SBAD_0000063401"/>
</dbReference>
<gene>
    <name evidence="1" type="ORF">SBAD_LOCUS611</name>
</gene>
<evidence type="ECO:0000313" key="2">
    <source>
        <dbReference type="Proteomes" id="UP000270296"/>
    </source>
</evidence>
<sequence>MRGYMISSPILIGSSETCIADRYFSLLDELNTSLQQQFTDVFTVRGKMDSFKRECDCGKYGWLKICKCSKILMII</sequence>
<protein>
    <submittedName>
        <fullName evidence="3">DDE_Tnp_1_7 domain-containing protein</fullName>
    </submittedName>
</protein>
<name>A0A183IAG7_9BILA</name>
<dbReference type="AlphaFoldDB" id="A0A183IAG7"/>
<reference evidence="3" key="1">
    <citation type="submission" date="2016-06" db="UniProtKB">
        <authorList>
            <consortium name="WormBaseParasite"/>
        </authorList>
    </citation>
    <scope>IDENTIFICATION</scope>
</reference>
<proteinExistence type="predicted"/>
<evidence type="ECO:0000313" key="1">
    <source>
        <dbReference type="EMBL" id="VDO85735.1"/>
    </source>
</evidence>
<dbReference type="EMBL" id="UZAM01002182">
    <property type="protein sequence ID" value="VDO85735.1"/>
    <property type="molecule type" value="Genomic_DNA"/>
</dbReference>
<reference evidence="1 2" key="2">
    <citation type="submission" date="2018-11" db="EMBL/GenBank/DDBJ databases">
        <authorList>
            <consortium name="Pathogen Informatics"/>
        </authorList>
    </citation>
    <scope>NUCLEOTIDE SEQUENCE [LARGE SCALE GENOMIC DNA]</scope>
</reference>
<accession>A0A183IAG7</accession>
<organism evidence="3">
    <name type="scientific">Soboliphyme baturini</name>
    <dbReference type="NCBI Taxonomy" id="241478"/>
    <lineage>
        <taxon>Eukaryota</taxon>
        <taxon>Metazoa</taxon>
        <taxon>Ecdysozoa</taxon>
        <taxon>Nematoda</taxon>
        <taxon>Enoplea</taxon>
        <taxon>Dorylaimia</taxon>
        <taxon>Dioctophymatida</taxon>
        <taxon>Dioctophymatoidea</taxon>
        <taxon>Soboliphymatidae</taxon>
        <taxon>Soboliphyme</taxon>
    </lineage>
</organism>
<dbReference type="Proteomes" id="UP000270296">
    <property type="component" value="Unassembled WGS sequence"/>
</dbReference>